<keyword evidence="3 5" id="KW-1133">Transmembrane helix</keyword>
<evidence type="ECO:0000256" key="2">
    <source>
        <dbReference type="ARBA" id="ARBA00022692"/>
    </source>
</evidence>
<reference evidence="7 8" key="1">
    <citation type="journal article" date="2014" name="Genome Announc.">
        <title>Genome Sequence of Bacillus simplex Strain P558, Isolated from a Human Fecal Sample.</title>
        <authorList>
            <person name="Croce O."/>
            <person name="Hugon P."/>
            <person name="Lagier J.C."/>
            <person name="Bibi F."/>
            <person name="Robert C."/>
            <person name="Azhar E.I."/>
            <person name="Raoult D."/>
            <person name="Fournier P.E."/>
        </authorList>
    </citation>
    <scope>NUCLEOTIDE SEQUENCE [LARGE SCALE GENOMIC DNA]</scope>
    <source>
        <strain evidence="7 8">P558</strain>
    </source>
</reference>
<feature type="transmembrane region" description="Helical" evidence="5">
    <location>
        <begin position="12"/>
        <end position="37"/>
    </location>
</feature>
<accession>A0AAN2PDZ8</accession>
<dbReference type="EMBL" id="CCXW01000004">
    <property type="protein sequence ID" value="CEG24910.1"/>
    <property type="molecule type" value="Genomic_DNA"/>
</dbReference>
<comment type="caution">
    <text evidence="7">The sequence shown here is derived from an EMBL/GenBank/DDBJ whole genome shotgun (WGS) entry which is preliminary data.</text>
</comment>
<comment type="subcellular location">
    <subcellularLocation>
        <location evidence="1">Membrane</location>
        <topology evidence="1">Multi-pass membrane protein</topology>
    </subcellularLocation>
</comment>
<feature type="transmembrane region" description="Helical" evidence="5">
    <location>
        <begin position="232"/>
        <end position="254"/>
    </location>
</feature>
<feature type="transmembrane region" description="Helical" evidence="5">
    <location>
        <begin position="355"/>
        <end position="375"/>
    </location>
</feature>
<organism evidence="7 8">
    <name type="scientific">Peribacillus simplex</name>
    <dbReference type="NCBI Taxonomy" id="1478"/>
    <lineage>
        <taxon>Bacteria</taxon>
        <taxon>Bacillati</taxon>
        <taxon>Bacillota</taxon>
        <taxon>Bacilli</taxon>
        <taxon>Bacillales</taxon>
        <taxon>Bacillaceae</taxon>
        <taxon>Peribacillus</taxon>
    </lineage>
</organism>
<dbReference type="Pfam" id="PF00324">
    <property type="entry name" value="AA_permease"/>
    <property type="match status" value="1"/>
</dbReference>
<protein>
    <submittedName>
        <fullName evidence="7">Amino acid permease family protein</fullName>
    </submittedName>
</protein>
<name>A0AAN2PDZ8_9BACI</name>
<evidence type="ECO:0000313" key="8">
    <source>
        <dbReference type="Proteomes" id="UP000182110"/>
    </source>
</evidence>
<evidence type="ECO:0000256" key="1">
    <source>
        <dbReference type="ARBA" id="ARBA00004141"/>
    </source>
</evidence>
<feature type="transmembrane region" description="Helical" evidence="5">
    <location>
        <begin position="319"/>
        <end position="343"/>
    </location>
</feature>
<evidence type="ECO:0000259" key="6">
    <source>
        <dbReference type="Pfam" id="PF00324"/>
    </source>
</evidence>
<feature type="domain" description="Amino acid permease/ SLC12A" evidence="6">
    <location>
        <begin position="16"/>
        <end position="379"/>
    </location>
</feature>
<keyword evidence="8" id="KW-1185">Reference proteome</keyword>
<dbReference type="GO" id="GO:0055085">
    <property type="term" value="P:transmembrane transport"/>
    <property type="evidence" value="ECO:0007669"/>
    <property type="project" value="InterPro"/>
</dbReference>
<dbReference type="Proteomes" id="UP000182110">
    <property type="component" value="Unassembled WGS sequence"/>
</dbReference>
<dbReference type="Gene3D" id="1.20.1740.10">
    <property type="entry name" value="Amino acid/polyamine transporter I"/>
    <property type="match status" value="1"/>
</dbReference>
<dbReference type="InterPro" id="IPR004841">
    <property type="entry name" value="AA-permease/SLC12A_dom"/>
</dbReference>
<dbReference type="PANTHER" id="PTHR42770">
    <property type="entry name" value="AMINO ACID TRANSPORTER-RELATED"/>
    <property type="match status" value="1"/>
</dbReference>
<feature type="transmembrane region" description="Helical" evidence="5">
    <location>
        <begin position="412"/>
        <end position="430"/>
    </location>
</feature>
<evidence type="ECO:0000313" key="7">
    <source>
        <dbReference type="EMBL" id="CEG24910.1"/>
    </source>
</evidence>
<gene>
    <name evidence="7" type="ORF">BN1180_05753</name>
</gene>
<feature type="transmembrane region" description="Helical" evidence="5">
    <location>
        <begin position="122"/>
        <end position="142"/>
    </location>
</feature>
<dbReference type="AlphaFoldDB" id="A0AAN2PDZ8"/>
<evidence type="ECO:0000256" key="4">
    <source>
        <dbReference type="ARBA" id="ARBA00023136"/>
    </source>
</evidence>
<dbReference type="GO" id="GO:0016020">
    <property type="term" value="C:membrane"/>
    <property type="evidence" value="ECO:0007669"/>
    <property type="project" value="UniProtKB-SubCell"/>
</dbReference>
<dbReference type="InterPro" id="IPR050367">
    <property type="entry name" value="APC_superfamily"/>
</dbReference>
<dbReference type="RefSeq" id="WP_048883398.1">
    <property type="nucleotide sequence ID" value="NZ_CCXW01000004.1"/>
</dbReference>
<feature type="transmembrane region" description="Helical" evidence="5">
    <location>
        <begin position="149"/>
        <end position="173"/>
    </location>
</feature>
<feature type="transmembrane region" description="Helical" evidence="5">
    <location>
        <begin position="387"/>
        <end position="406"/>
    </location>
</feature>
<evidence type="ECO:0000256" key="3">
    <source>
        <dbReference type="ARBA" id="ARBA00022989"/>
    </source>
</evidence>
<keyword evidence="4 5" id="KW-0472">Membrane</keyword>
<keyword evidence="2 5" id="KW-0812">Transmembrane</keyword>
<feature type="transmembrane region" description="Helical" evidence="5">
    <location>
        <begin position="274"/>
        <end position="298"/>
    </location>
</feature>
<evidence type="ECO:0000256" key="5">
    <source>
        <dbReference type="SAM" id="Phobius"/>
    </source>
</evidence>
<feature type="transmembrane region" description="Helical" evidence="5">
    <location>
        <begin position="43"/>
        <end position="63"/>
    </location>
</feature>
<proteinExistence type="predicted"/>
<dbReference type="PANTHER" id="PTHR42770:SF8">
    <property type="entry name" value="PUTRESCINE IMPORTER PUUP"/>
    <property type="match status" value="1"/>
</dbReference>
<feature type="transmembrane region" description="Helical" evidence="5">
    <location>
        <begin position="193"/>
        <end position="211"/>
    </location>
</feature>
<feature type="transmembrane region" description="Helical" evidence="5">
    <location>
        <begin position="88"/>
        <end position="110"/>
    </location>
</feature>
<dbReference type="PIRSF" id="PIRSF006060">
    <property type="entry name" value="AA_transporter"/>
    <property type="match status" value="1"/>
</dbReference>
<sequence>MEKKRVSFKRTLTLSHVILFGLAYMTPMVVFGTYGVMAELTKGIVPVAYIIALTAMLFTAYSYGEMVKAYPVSGSAYTYTRKSISPQLGFLIGWSVLLDYLFLPMVIWLIGSVYLNAVFPSVPSWVWIVAFIVLTTTINLIGTKVMKNVNLLMMAFQLLVLFLFLVLCSVNIIQGTGVGTLFSMEPFMSGDASFSLLLAGASVACYSFLGFDAVSTLSEETINPKKTIPKAILLITFIGGGIFIFSSYFLYLVFPHYTEFQNIDSAAFEIARLIGGNLFSALFLAGLIIAQFASGLTAQTSAARLMLAMGRDSVLPKKLFGYIHPASHTPVFNLFFIGCIALLALTFDITTSTSFINFGAFATFIFVNLSVIAHYYVKGKKRGGKHFVLYLLLPAIGASLDIWLFLNLDKNALILGSLWAAIGFIYLLFLTKFFKKQPPEINFEEAEEAV</sequence>